<keyword evidence="7" id="KW-1185">Reference proteome</keyword>
<evidence type="ECO:0000256" key="4">
    <source>
        <dbReference type="ARBA" id="ARBA00023136"/>
    </source>
</evidence>
<name>A0ABU5IS85_9BURK</name>
<gene>
    <name evidence="6" type="ORF">SM757_34835</name>
</gene>
<evidence type="ECO:0000256" key="3">
    <source>
        <dbReference type="ARBA" id="ARBA00022989"/>
    </source>
</evidence>
<evidence type="ECO:0000313" key="7">
    <source>
        <dbReference type="Proteomes" id="UP001293718"/>
    </source>
</evidence>
<sequence length="130" mass="13805">MNPNSAVIEDVEDDGEPLAAAMTRPFTLGGFTLASLAISLYVPGMAAMICKAWQPVLLVLVLLPACYLACLKDVYFFSVLAAATRLKPHRNSRVWGCASLSSSAASSTCRSRLRALRASRSTSASPPRAS</sequence>
<evidence type="ECO:0000256" key="5">
    <source>
        <dbReference type="SAM" id="Phobius"/>
    </source>
</evidence>
<evidence type="ECO:0000256" key="1">
    <source>
        <dbReference type="ARBA" id="ARBA00004370"/>
    </source>
</evidence>
<keyword evidence="3 5" id="KW-1133">Transmembrane helix</keyword>
<feature type="transmembrane region" description="Helical" evidence="5">
    <location>
        <begin position="26"/>
        <end position="49"/>
    </location>
</feature>
<dbReference type="Pfam" id="PF05101">
    <property type="entry name" value="VirB3"/>
    <property type="match status" value="1"/>
</dbReference>
<keyword evidence="4 5" id="KW-0472">Membrane</keyword>
<dbReference type="RefSeq" id="WP_322468838.1">
    <property type="nucleotide sequence ID" value="NZ_JAXOJX010000172.1"/>
</dbReference>
<keyword evidence="2 5" id="KW-0812">Transmembrane</keyword>
<feature type="transmembrane region" description="Helical" evidence="5">
    <location>
        <begin position="55"/>
        <end position="83"/>
    </location>
</feature>
<dbReference type="InterPro" id="IPR007792">
    <property type="entry name" value="T4SS_VirB3/TrbD/AvhB"/>
</dbReference>
<evidence type="ECO:0000256" key="2">
    <source>
        <dbReference type="ARBA" id="ARBA00022692"/>
    </source>
</evidence>
<organism evidence="6 7">
    <name type="scientific">Azohydromonas lata</name>
    <dbReference type="NCBI Taxonomy" id="45677"/>
    <lineage>
        <taxon>Bacteria</taxon>
        <taxon>Pseudomonadati</taxon>
        <taxon>Pseudomonadota</taxon>
        <taxon>Betaproteobacteria</taxon>
        <taxon>Burkholderiales</taxon>
        <taxon>Sphaerotilaceae</taxon>
        <taxon>Azohydromonas</taxon>
    </lineage>
</organism>
<accession>A0ABU5IS85</accession>
<evidence type="ECO:0000313" key="6">
    <source>
        <dbReference type="EMBL" id="MDZ5461762.1"/>
    </source>
</evidence>
<comment type="caution">
    <text evidence="6">The sequence shown here is derived from an EMBL/GenBank/DDBJ whole genome shotgun (WGS) entry which is preliminary data.</text>
</comment>
<proteinExistence type="predicted"/>
<protein>
    <submittedName>
        <fullName evidence="6">VirB3 family type IV secretion system protein</fullName>
    </submittedName>
</protein>
<dbReference type="EMBL" id="JAXOJX010000172">
    <property type="protein sequence ID" value="MDZ5461762.1"/>
    <property type="molecule type" value="Genomic_DNA"/>
</dbReference>
<comment type="subcellular location">
    <subcellularLocation>
        <location evidence="1">Membrane</location>
    </subcellularLocation>
</comment>
<reference evidence="6 7" key="1">
    <citation type="submission" date="2023-11" db="EMBL/GenBank/DDBJ databases">
        <title>Draft genome of Azohydromonas lata strain H1 (DSM1123), a polyhydroxyalkanoate producer.</title>
        <authorList>
            <person name="Traversa D."/>
            <person name="D'Addabbo P."/>
            <person name="Pazzani C."/>
            <person name="Manzari C."/>
            <person name="Chiara M."/>
            <person name="Scrascia M."/>
        </authorList>
    </citation>
    <scope>NUCLEOTIDE SEQUENCE [LARGE SCALE GENOMIC DNA]</scope>
    <source>
        <strain evidence="6 7">H1</strain>
    </source>
</reference>
<dbReference type="Proteomes" id="UP001293718">
    <property type="component" value="Unassembled WGS sequence"/>
</dbReference>